<name>A0AAV4HJZ6_9GAST</name>
<organism evidence="3 4">
    <name type="scientific">Elysia marginata</name>
    <dbReference type="NCBI Taxonomy" id="1093978"/>
    <lineage>
        <taxon>Eukaryota</taxon>
        <taxon>Metazoa</taxon>
        <taxon>Spiralia</taxon>
        <taxon>Lophotrochozoa</taxon>
        <taxon>Mollusca</taxon>
        <taxon>Gastropoda</taxon>
        <taxon>Heterobranchia</taxon>
        <taxon>Euthyneura</taxon>
        <taxon>Panpulmonata</taxon>
        <taxon>Sacoglossa</taxon>
        <taxon>Placobranchoidea</taxon>
        <taxon>Plakobranchidae</taxon>
        <taxon>Elysia</taxon>
    </lineage>
</organism>
<comment type="caution">
    <text evidence="3">The sequence shown here is derived from an EMBL/GenBank/DDBJ whole genome shotgun (WGS) entry which is preliminary data.</text>
</comment>
<dbReference type="Proteomes" id="UP000762676">
    <property type="component" value="Unassembled WGS sequence"/>
</dbReference>
<sequence length="224" mass="26281">MRKKEEEEECGKGRIGGTVRKRTRKKEKMMVMIMTDDDDDDDNDDDDDDDDDDYDDDDDDDNDDDDDDDDTKNMQNYGILKVLSFPTAHNHELEDDRTIQRHQVRDAVKREAEESVHERPLKMACTELYTFVALNNGMYVPCVFFLLPDKTKQTYEQMLQMLLESFETSTSSLSLETIHIDQEAAMAEAVRNTSNFDFKFCQFHIRQSWLRKIQTLGLITDYKN</sequence>
<feature type="region of interest" description="Disordered" evidence="1">
    <location>
        <begin position="1"/>
        <end position="73"/>
    </location>
</feature>
<proteinExistence type="predicted"/>
<dbReference type="EMBL" id="BMAT01012683">
    <property type="protein sequence ID" value="GFR97040.1"/>
    <property type="molecule type" value="Genomic_DNA"/>
</dbReference>
<dbReference type="AlphaFoldDB" id="A0AAV4HJZ6"/>
<reference evidence="3 4" key="1">
    <citation type="journal article" date="2021" name="Elife">
        <title>Chloroplast acquisition without the gene transfer in kleptoplastic sea slugs, Plakobranchus ocellatus.</title>
        <authorList>
            <person name="Maeda T."/>
            <person name="Takahashi S."/>
            <person name="Yoshida T."/>
            <person name="Shimamura S."/>
            <person name="Takaki Y."/>
            <person name="Nagai Y."/>
            <person name="Toyoda A."/>
            <person name="Suzuki Y."/>
            <person name="Arimoto A."/>
            <person name="Ishii H."/>
            <person name="Satoh N."/>
            <person name="Nishiyama T."/>
            <person name="Hasebe M."/>
            <person name="Maruyama T."/>
            <person name="Minagawa J."/>
            <person name="Obokata J."/>
            <person name="Shigenobu S."/>
        </authorList>
    </citation>
    <scope>NUCLEOTIDE SEQUENCE [LARGE SCALE GENOMIC DNA]</scope>
</reference>
<accession>A0AAV4HJZ6</accession>
<gene>
    <name evidence="3" type="ORF">ElyMa_006314100</name>
</gene>
<dbReference type="InterPro" id="IPR018289">
    <property type="entry name" value="MULE_transposase_dom"/>
</dbReference>
<evidence type="ECO:0000259" key="2">
    <source>
        <dbReference type="Pfam" id="PF10551"/>
    </source>
</evidence>
<keyword evidence="4" id="KW-1185">Reference proteome</keyword>
<evidence type="ECO:0000256" key="1">
    <source>
        <dbReference type="SAM" id="MobiDB-lite"/>
    </source>
</evidence>
<feature type="domain" description="MULE transposase" evidence="2">
    <location>
        <begin position="127"/>
        <end position="207"/>
    </location>
</feature>
<evidence type="ECO:0000313" key="3">
    <source>
        <dbReference type="EMBL" id="GFR97040.1"/>
    </source>
</evidence>
<evidence type="ECO:0000313" key="4">
    <source>
        <dbReference type="Proteomes" id="UP000762676"/>
    </source>
</evidence>
<dbReference type="Pfam" id="PF10551">
    <property type="entry name" value="MULE"/>
    <property type="match status" value="1"/>
</dbReference>
<protein>
    <recommendedName>
        <fullName evidence="2">MULE transposase domain-containing protein</fullName>
    </recommendedName>
</protein>
<feature type="compositionally biased region" description="Acidic residues" evidence="1">
    <location>
        <begin position="35"/>
        <end position="70"/>
    </location>
</feature>